<evidence type="ECO:0000313" key="2">
    <source>
        <dbReference type="EMBL" id="NIE45319.1"/>
    </source>
</evidence>
<sequence>MSIAHQALKWWMQISSYSSLEVLAYFDFVTNGWCFVIVEIMYTPPKWYLILVKFSFMPVHKNFSVHFIPKCIMRQSHIFFTSFMYLYL</sequence>
<protein>
    <submittedName>
        <fullName evidence="2">Uncharacterized protein</fullName>
    </submittedName>
</protein>
<dbReference type="EMBL" id="GIKN01003046">
    <property type="protein sequence ID" value="NIE45319.1"/>
    <property type="molecule type" value="Transcribed_RNA"/>
</dbReference>
<proteinExistence type="predicted"/>
<feature type="transmembrane region" description="Helical" evidence="1">
    <location>
        <begin position="22"/>
        <end position="42"/>
    </location>
</feature>
<dbReference type="AlphaFoldDB" id="A0A6G5A3F4"/>
<name>A0A6G5A3F4_RHIMP</name>
<evidence type="ECO:0000256" key="1">
    <source>
        <dbReference type="SAM" id="Phobius"/>
    </source>
</evidence>
<reference evidence="2" key="1">
    <citation type="submission" date="2020-03" db="EMBL/GenBank/DDBJ databases">
        <title>A transcriptome and proteome of the tick Rhipicephalus microplus shaped by the genetic composition of its hosts and developmental stage.</title>
        <authorList>
            <person name="Garcia G.R."/>
            <person name="Ribeiro J.M.C."/>
            <person name="Maruyama S.R."/>
            <person name="Gardinasse L.G."/>
            <person name="Nelson K."/>
            <person name="Ferreira B.R."/>
            <person name="Andrade T.G."/>
            <person name="Santos I.K.F.M."/>
        </authorList>
    </citation>
    <scope>NUCLEOTIDE SEQUENCE</scope>
    <source>
        <strain evidence="2">NSGR</strain>
        <tissue evidence="2">Salivary glands</tissue>
    </source>
</reference>
<accession>A0A6G5A3F4</accession>
<keyword evidence="1" id="KW-1133">Transmembrane helix</keyword>
<keyword evidence="1" id="KW-0812">Transmembrane</keyword>
<organism evidence="2">
    <name type="scientific">Rhipicephalus microplus</name>
    <name type="common">Cattle tick</name>
    <name type="synonym">Boophilus microplus</name>
    <dbReference type="NCBI Taxonomy" id="6941"/>
    <lineage>
        <taxon>Eukaryota</taxon>
        <taxon>Metazoa</taxon>
        <taxon>Ecdysozoa</taxon>
        <taxon>Arthropoda</taxon>
        <taxon>Chelicerata</taxon>
        <taxon>Arachnida</taxon>
        <taxon>Acari</taxon>
        <taxon>Parasitiformes</taxon>
        <taxon>Ixodida</taxon>
        <taxon>Ixodoidea</taxon>
        <taxon>Ixodidae</taxon>
        <taxon>Rhipicephalinae</taxon>
        <taxon>Rhipicephalus</taxon>
        <taxon>Boophilus</taxon>
    </lineage>
</organism>
<keyword evidence="1" id="KW-0472">Membrane</keyword>